<reference evidence="2 3" key="3">
    <citation type="journal article" date="2016" name="FEMS Yeast Res.">
        <title>Curation of the genome annotation of Pichia pastoris (Komagataella phaffii) CBS7435 from gene level to protein function.</title>
        <authorList>
            <person name="Valli M."/>
            <person name="Tatto N.E."/>
            <person name="Peymann A."/>
            <person name="Gruber C."/>
            <person name="Landes N."/>
            <person name="Ekker H."/>
            <person name="Thallinger G.G."/>
            <person name="Mattanovich D."/>
            <person name="Gasser B."/>
            <person name="Graf A.B."/>
        </authorList>
    </citation>
    <scope>GENOME REANNOTATION</scope>
    <source>
        <strain evidence="2 3">ATCC 76273 / CBS 7435 / CECT 11047 / NRRL Y-11430 / Wegner 21-1</strain>
    </source>
</reference>
<reference key="2">
    <citation type="submission" date="2011-04" db="EMBL/GenBank/DDBJ databases">
        <title>High-quality genome sequence of Pichia pastoris CBS 7435.</title>
        <authorList>
            <person name="Kueberl A."/>
            <person name="Schneider J."/>
            <person name="Thallinger G.G."/>
            <person name="Anderl I."/>
            <person name="Wibberg D."/>
            <person name="Hajek T."/>
            <person name="Jaenicke S."/>
            <person name="Brinkrolf K."/>
            <person name="Goesmann A."/>
            <person name="Szczepanowski R."/>
            <person name="Puehler A."/>
            <person name="Schwab H."/>
            <person name="Glieder A."/>
            <person name="Pichler H."/>
        </authorList>
    </citation>
    <scope>NUCLEOTIDE SEQUENCE</scope>
    <source>
        <strain>CBS 7435</strain>
    </source>
</reference>
<dbReference type="HOGENOM" id="CLU_2197903_0_0_1"/>
<evidence type="ECO:0000313" key="3">
    <source>
        <dbReference type="Proteomes" id="UP000006853"/>
    </source>
</evidence>
<dbReference type="EMBL" id="FR839629">
    <property type="protein sequence ID" value="CCA38115.1"/>
    <property type="molecule type" value="Genomic_DNA"/>
</dbReference>
<organism evidence="2 3">
    <name type="scientific">Komagataella phaffii (strain ATCC 76273 / CBS 7435 / CECT 11047 / NRRL Y-11430 / Wegner 21-1)</name>
    <name type="common">Yeast</name>
    <name type="synonym">Pichia pastoris</name>
    <dbReference type="NCBI Taxonomy" id="981350"/>
    <lineage>
        <taxon>Eukaryota</taxon>
        <taxon>Fungi</taxon>
        <taxon>Dikarya</taxon>
        <taxon>Ascomycota</taxon>
        <taxon>Saccharomycotina</taxon>
        <taxon>Pichiomycetes</taxon>
        <taxon>Pichiales</taxon>
        <taxon>Pichiaceae</taxon>
        <taxon>Komagataella</taxon>
    </lineage>
</organism>
<feature type="region of interest" description="Disordered" evidence="1">
    <location>
        <begin position="52"/>
        <end position="108"/>
    </location>
</feature>
<dbReference type="Proteomes" id="UP000006853">
    <property type="component" value="Chromosome 2"/>
</dbReference>
<sequence>MVENNQFSKKRSFSCNQTTTRKRIQQKRIFSETHMRTVALLMEAQKRLSLQASQNSGVTNSSPLVDEDHNNQQVGVTEISENQHYTQKPYWPDTRLGNRQYIQDESKY</sequence>
<evidence type="ECO:0000256" key="1">
    <source>
        <dbReference type="SAM" id="MobiDB-lite"/>
    </source>
</evidence>
<protein>
    <submittedName>
        <fullName evidence="2">Uncharacterized protein</fullName>
    </submittedName>
</protein>
<name>F2QRT7_KOMPC</name>
<evidence type="ECO:0000313" key="2">
    <source>
        <dbReference type="EMBL" id="CCA38115.1"/>
    </source>
</evidence>
<keyword evidence="3" id="KW-1185">Reference proteome</keyword>
<reference evidence="2 3" key="1">
    <citation type="journal article" date="2011" name="J. Biotechnol.">
        <title>High-quality genome sequence of Pichia pastoris CBS7435.</title>
        <authorList>
            <person name="Kuberl A."/>
            <person name="Schneider J."/>
            <person name="Thallinger G.G."/>
            <person name="Anderl I."/>
            <person name="Wibberg D."/>
            <person name="Hajek T."/>
            <person name="Jaenicke S."/>
            <person name="Brinkrolf K."/>
            <person name="Goesmann A."/>
            <person name="Szczepanowski R."/>
            <person name="Puhler A."/>
            <person name="Schwab H."/>
            <person name="Glieder A."/>
            <person name="Pichler H."/>
        </authorList>
    </citation>
    <scope>NUCLEOTIDE SEQUENCE [LARGE SCALE GENOMIC DNA]</scope>
    <source>
        <strain evidence="3">ATCC 76273 / CBS 7435 / CECT 11047 / NRRL Y-11430 / Wegner 21-1</strain>
    </source>
</reference>
<feature type="compositionally biased region" description="Polar residues" evidence="1">
    <location>
        <begin position="52"/>
        <end position="63"/>
    </location>
</feature>
<gene>
    <name evidence="2" type="ordered locus">PP7435_Chr2-0425</name>
</gene>
<feature type="compositionally biased region" description="Polar residues" evidence="1">
    <location>
        <begin position="71"/>
        <end position="86"/>
    </location>
</feature>
<feature type="region of interest" description="Disordered" evidence="1">
    <location>
        <begin position="1"/>
        <end position="21"/>
    </location>
</feature>
<feature type="compositionally biased region" description="Polar residues" evidence="1">
    <location>
        <begin position="1"/>
        <end position="19"/>
    </location>
</feature>
<proteinExistence type="predicted"/>
<dbReference type="AlphaFoldDB" id="F2QRT7"/>
<accession>F2QRT7</accession>